<feature type="transmembrane region" description="Helical" evidence="6">
    <location>
        <begin position="43"/>
        <end position="65"/>
    </location>
</feature>
<evidence type="ECO:0000313" key="8">
    <source>
        <dbReference type="Proteomes" id="UP000196027"/>
    </source>
</evidence>
<evidence type="ECO:0000256" key="4">
    <source>
        <dbReference type="ARBA" id="ARBA00022989"/>
    </source>
</evidence>
<dbReference type="EMBL" id="CP021425">
    <property type="protein sequence ID" value="ARU54979.1"/>
    <property type="molecule type" value="Genomic_DNA"/>
</dbReference>
<evidence type="ECO:0000256" key="5">
    <source>
        <dbReference type="ARBA" id="ARBA00023136"/>
    </source>
</evidence>
<dbReference type="OrthoDB" id="5638726at2"/>
<accession>A0A1Y0I451</accession>
<feature type="transmembrane region" description="Helical" evidence="6">
    <location>
        <begin position="71"/>
        <end position="93"/>
    </location>
</feature>
<feature type="transmembrane region" description="Helical" evidence="6">
    <location>
        <begin position="150"/>
        <end position="173"/>
    </location>
</feature>
<dbReference type="AlphaFoldDB" id="A0A1Y0I451"/>
<dbReference type="Proteomes" id="UP000196027">
    <property type="component" value="Chromosome"/>
</dbReference>
<dbReference type="PANTHER" id="PTHR30086">
    <property type="entry name" value="ARGININE EXPORTER PROTEIN ARGO"/>
    <property type="match status" value="1"/>
</dbReference>
<keyword evidence="5 6" id="KW-0472">Membrane</keyword>
<keyword evidence="2" id="KW-1003">Cell membrane</keyword>
<proteinExistence type="predicted"/>
<sequence>MNWEIYGPLAKGFVSGASLIMAIGAQNAFVLSQGLRRNYSGSIAVVCFGLDVALIVLGVAGMGSLVASHPVWLLLATLFGFVFLTLYGLRAWISACGVHSLQPESHGFSSRRAAMTGALVLSLINPHVYIDTVLLLGSIGGQLPGNGPWLFALGACCASALWFFSLSMGAQFLAPLFASPRAWKILDVVVGIVMLSLAWSLLQMAEDQFNEMSNVEVMESVPSLFGPTLLPDAL</sequence>
<dbReference type="KEGG" id="ome:OLMES_0892"/>
<dbReference type="GO" id="GO:0005886">
    <property type="term" value="C:plasma membrane"/>
    <property type="evidence" value="ECO:0007669"/>
    <property type="project" value="UniProtKB-SubCell"/>
</dbReference>
<evidence type="ECO:0000256" key="6">
    <source>
        <dbReference type="SAM" id="Phobius"/>
    </source>
</evidence>
<gene>
    <name evidence="7" type="ORF">OLMES_0892</name>
</gene>
<keyword evidence="8" id="KW-1185">Reference proteome</keyword>
<dbReference type="GO" id="GO:0015171">
    <property type="term" value="F:amino acid transmembrane transporter activity"/>
    <property type="evidence" value="ECO:0007669"/>
    <property type="project" value="TreeGrafter"/>
</dbReference>
<feature type="transmembrane region" description="Helical" evidence="6">
    <location>
        <begin position="185"/>
        <end position="202"/>
    </location>
</feature>
<reference evidence="7 8" key="1">
    <citation type="submission" date="2017-05" db="EMBL/GenBank/DDBJ databases">
        <title>Genomic insights into alkan degradation activity of Oleiphilus messinensis.</title>
        <authorList>
            <person name="Kozyavkin S.A."/>
            <person name="Slesarev A.I."/>
            <person name="Golyshin P.N."/>
            <person name="Korzhenkov A."/>
            <person name="Golyshina O.N."/>
            <person name="Toshchakov S.V."/>
        </authorList>
    </citation>
    <scope>NUCLEOTIDE SEQUENCE [LARGE SCALE GENOMIC DNA]</scope>
    <source>
        <strain evidence="7 8">ME102</strain>
    </source>
</reference>
<evidence type="ECO:0000256" key="1">
    <source>
        <dbReference type="ARBA" id="ARBA00004651"/>
    </source>
</evidence>
<dbReference type="RefSeq" id="WP_087460129.1">
    <property type="nucleotide sequence ID" value="NZ_CP021425.1"/>
</dbReference>
<dbReference type="InterPro" id="IPR001123">
    <property type="entry name" value="LeuE-type"/>
</dbReference>
<feature type="transmembrane region" description="Helical" evidence="6">
    <location>
        <begin position="113"/>
        <end position="130"/>
    </location>
</feature>
<name>A0A1Y0I451_9GAMM</name>
<dbReference type="PANTHER" id="PTHR30086:SF20">
    <property type="entry name" value="ARGININE EXPORTER PROTEIN ARGO-RELATED"/>
    <property type="match status" value="1"/>
</dbReference>
<feature type="transmembrane region" description="Helical" evidence="6">
    <location>
        <begin position="12"/>
        <end position="31"/>
    </location>
</feature>
<protein>
    <submittedName>
        <fullName evidence="7">Lysine efflux permease</fullName>
    </submittedName>
</protein>
<keyword evidence="3 6" id="KW-0812">Transmembrane</keyword>
<keyword evidence="4 6" id="KW-1133">Transmembrane helix</keyword>
<evidence type="ECO:0000313" key="7">
    <source>
        <dbReference type="EMBL" id="ARU54979.1"/>
    </source>
</evidence>
<evidence type="ECO:0000256" key="2">
    <source>
        <dbReference type="ARBA" id="ARBA00022475"/>
    </source>
</evidence>
<comment type="subcellular location">
    <subcellularLocation>
        <location evidence="1">Cell membrane</location>
        <topology evidence="1">Multi-pass membrane protein</topology>
    </subcellularLocation>
</comment>
<dbReference type="Pfam" id="PF01810">
    <property type="entry name" value="LysE"/>
    <property type="match status" value="1"/>
</dbReference>
<organism evidence="7 8">
    <name type="scientific">Oleiphilus messinensis</name>
    <dbReference type="NCBI Taxonomy" id="141451"/>
    <lineage>
        <taxon>Bacteria</taxon>
        <taxon>Pseudomonadati</taxon>
        <taxon>Pseudomonadota</taxon>
        <taxon>Gammaproteobacteria</taxon>
        <taxon>Oceanospirillales</taxon>
        <taxon>Oleiphilaceae</taxon>
        <taxon>Oleiphilus</taxon>
    </lineage>
</organism>
<evidence type="ECO:0000256" key="3">
    <source>
        <dbReference type="ARBA" id="ARBA00022692"/>
    </source>
</evidence>